<dbReference type="Gene3D" id="2.170.150.80">
    <property type="entry name" value="NAC domain"/>
    <property type="match status" value="1"/>
</dbReference>
<dbReference type="EMBL" id="GCHU01002322">
    <property type="protein sequence ID" value="JAG89285.1"/>
    <property type="molecule type" value="Transcribed_RNA"/>
</dbReference>
<dbReference type="InterPro" id="IPR036093">
    <property type="entry name" value="NAC_dom_sf"/>
</dbReference>
<accession>A0A0C9QWY9</accession>
<evidence type="ECO:0000259" key="6">
    <source>
        <dbReference type="PROSITE" id="PS51005"/>
    </source>
</evidence>
<evidence type="ECO:0000313" key="7">
    <source>
        <dbReference type="EMBL" id="JAG89285.1"/>
    </source>
</evidence>
<evidence type="ECO:0000256" key="4">
    <source>
        <dbReference type="SAM" id="MobiDB-lite"/>
    </source>
</evidence>
<evidence type="ECO:0000256" key="1">
    <source>
        <dbReference type="ARBA" id="ARBA00023015"/>
    </source>
</evidence>
<keyword evidence="5" id="KW-0472">Membrane</keyword>
<keyword evidence="5" id="KW-0812">Transmembrane</keyword>
<dbReference type="PANTHER" id="PTHR31744:SF210">
    <property type="entry name" value="NAC DOMAIN-CONTAINING PROTEIN 86-LIKE"/>
    <property type="match status" value="1"/>
</dbReference>
<evidence type="ECO:0000256" key="3">
    <source>
        <dbReference type="ARBA" id="ARBA00023242"/>
    </source>
</evidence>
<feature type="region of interest" description="Disordered" evidence="4">
    <location>
        <begin position="348"/>
        <end position="367"/>
    </location>
</feature>
<dbReference type="PANTHER" id="PTHR31744">
    <property type="entry name" value="PROTEIN CUP-SHAPED COTYLEDON 2-RELATED"/>
    <property type="match status" value="1"/>
</dbReference>
<keyword evidence="5" id="KW-1133">Transmembrane helix</keyword>
<name>A0A0C9QWY9_9CONI</name>
<dbReference type="GO" id="GO:0006355">
    <property type="term" value="P:regulation of DNA-templated transcription"/>
    <property type="evidence" value="ECO:0007669"/>
    <property type="project" value="InterPro"/>
</dbReference>
<evidence type="ECO:0000256" key="5">
    <source>
        <dbReference type="SAM" id="Phobius"/>
    </source>
</evidence>
<keyword evidence="1" id="KW-0805">Transcription regulation</keyword>
<feature type="compositionally biased region" description="Low complexity" evidence="4">
    <location>
        <begin position="348"/>
        <end position="358"/>
    </location>
</feature>
<sequence length="837" mass="92048">MIEEVMAEKREKLVSSVPLTPDFKSYYSEEQLLSWLKKKNKGMREGVEFIHEVDVFKCEPWDLLDKCFLPISDKQSYCFSPCDRNYPSGSLTSRATEAGYWKTTGRDRKISSRSTSLGVRKAMVFYKGRPPRGEKTEWLMHEYRLDENESEAGAGFQNAFVLCHVFKASEPGAKVGGHQTSRIEKCDASPDNSSPFLNCSEPVEEIQKYSSLPESGDTLDMLLSIMLDETDSTPPGEDTFYTQVDMMSKSPGSQREFVGSTLGEGDFPQVPADLRFSQPEEMDAAFEAGTQREVLHAAFENSDNSSVDNSFDQDTLAVISKGDFLELNDLEGYESSMSDECIGIQFQSRSPLSSTSQSHQEDSVFDGTPKRIHSHLYKMEALMGININDTIDRDVHCASNYCSYSDSGSENYDNSSDGSPFDQDSLAVISNGDYLELNDLEDCNSSMSDDCTGIQLRPRSSPDPTSESLLQGHLYDGGHTRIRLQVYNVEASVGINTNDARIMDVHRASNYCGDSESGSAYDLQVQQLLLESFAQEKRNAEITTQNGNSAIGAFPAHVIDQRNELSSCQEHDIKGPENFHFICDSAKVSESFSHNLTSMPPAMSVTKQICDSKKTQQACFEGYVLDSAPELVEKGVNLVSENLIARTTPAPCLGEKSISGESLASSGATALLPETEKRTSMLNFTSADKDSISFKLLSKILGGIPAKSASAMDLTASLKSKSIIFGSKDTTYVTYTTANTIVSKGNVEFPGSDMVSRGLRLRANDTQSGGKDKKGELVRASHERSTLFDRLGKRVSLGGSHGSFTVTCISGIAFLIFCFWLSAVFPLFGRIFSSFAF</sequence>
<dbReference type="Pfam" id="PF02365">
    <property type="entry name" value="NAM"/>
    <property type="match status" value="1"/>
</dbReference>
<keyword evidence="2" id="KW-0804">Transcription</keyword>
<organism evidence="7">
    <name type="scientific">Wollemia nobilis</name>
    <dbReference type="NCBI Taxonomy" id="56998"/>
    <lineage>
        <taxon>Eukaryota</taxon>
        <taxon>Viridiplantae</taxon>
        <taxon>Streptophyta</taxon>
        <taxon>Embryophyta</taxon>
        <taxon>Tracheophyta</taxon>
        <taxon>Spermatophyta</taxon>
        <taxon>Pinopsida</taxon>
        <taxon>Pinidae</taxon>
        <taxon>Conifers II</taxon>
        <taxon>Araucariales</taxon>
        <taxon>Araucariaceae</taxon>
        <taxon>Wollemia</taxon>
    </lineage>
</organism>
<proteinExistence type="predicted"/>
<feature type="domain" description="NAC" evidence="6">
    <location>
        <begin position="19"/>
        <end position="168"/>
    </location>
</feature>
<protein>
    <submittedName>
        <fullName evidence="7">TSA: Wollemia nobilis Ref_Wollemi_Transcript_2341_3023 transcribed RNA sequence</fullName>
    </submittedName>
</protein>
<evidence type="ECO:0000256" key="2">
    <source>
        <dbReference type="ARBA" id="ARBA00023163"/>
    </source>
</evidence>
<dbReference type="InterPro" id="IPR003441">
    <property type="entry name" value="NAC-dom"/>
</dbReference>
<keyword evidence="3" id="KW-0539">Nucleus</keyword>
<feature type="transmembrane region" description="Helical" evidence="5">
    <location>
        <begin position="804"/>
        <end position="828"/>
    </location>
</feature>
<dbReference type="GO" id="GO:0003677">
    <property type="term" value="F:DNA binding"/>
    <property type="evidence" value="ECO:0007669"/>
    <property type="project" value="InterPro"/>
</dbReference>
<dbReference type="AlphaFoldDB" id="A0A0C9QWY9"/>
<reference evidence="7" key="1">
    <citation type="submission" date="2015-02" db="EMBL/GenBank/DDBJ databases">
        <title>A transcriptome of Wollemia nobilis - a relic of Gondwana.</title>
        <authorList>
            <person name="Chia J.Y."/>
            <person name="Leong Y.S."/>
            <person name="Abdul Karim S."/>
            <person name="Wan Azmi N."/>
            <person name="Hercus R."/>
            <person name="Croft L."/>
        </authorList>
    </citation>
    <scope>NUCLEOTIDE SEQUENCE</scope>
    <source>
        <strain evidence="7">MaeBrown</strain>
        <tissue evidence="7">Leaf</tissue>
    </source>
</reference>
<dbReference type="PROSITE" id="PS51005">
    <property type="entry name" value="NAC"/>
    <property type="match status" value="1"/>
</dbReference>
<dbReference type="SUPFAM" id="SSF101941">
    <property type="entry name" value="NAC domain"/>
    <property type="match status" value="1"/>
</dbReference>